<evidence type="ECO:0000256" key="2">
    <source>
        <dbReference type="ARBA" id="ARBA00022692"/>
    </source>
</evidence>
<feature type="transmembrane region" description="Helical" evidence="5">
    <location>
        <begin position="138"/>
        <end position="157"/>
    </location>
</feature>
<dbReference type="PANTHER" id="PTHR43424">
    <property type="entry name" value="LOCUS PUTATIVE PROTEIN 1-RELATED"/>
    <property type="match status" value="1"/>
</dbReference>
<feature type="transmembrane region" description="Helical" evidence="5">
    <location>
        <begin position="203"/>
        <end position="223"/>
    </location>
</feature>
<organism evidence="6 7">
    <name type="scientific">Xylocopilactobacillus apis</name>
    <dbReference type="NCBI Taxonomy" id="2932183"/>
    <lineage>
        <taxon>Bacteria</taxon>
        <taxon>Bacillati</taxon>
        <taxon>Bacillota</taxon>
        <taxon>Bacilli</taxon>
        <taxon>Lactobacillales</taxon>
        <taxon>Lactobacillaceae</taxon>
        <taxon>Xylocopilactobacillus</taxon>
    </lineage>
</organism>
<feature type="transmembrane region" description="Helical" evidence="5">
    <location>
        <begin position="287"/>
        <end position="310"/>
    </location>
</feature>
<feature type="transmembrane region" description="Helical" evidence="5">
    <location>
        <begin position="382"/>
        <end position="400"/>
    </location>
</feature>
<dbReference type="PANTHER" id="PTHR43424:SF1">
    <property type="entry name" value="LOCUS PUTATIVE PROTEIN 1-RELATED"/>
    <property type="match status" value="1"/>
</dbReference>
<keyword evidence="4 5" id="KW-0472">Membrane</keyword>
<dbReference type="GO" id="GO:0016020">
    <property type="term" value="C:membrane"/>
    <property type="evidence" value="ECO:0007669"/>
    <property type="project" value="UniProtKB-SubCell"/>
</dbReference>
<accession>A0AAU9D243</accession>
<evidence type="ECO:0000256" key="3">
    <source>
        <dbReference type="ARBA" id="ARBA00022989"/>
    </source>
</evidence>
<keyword evidence="7" id="KW-1185">Reference proteome</keyword>
<dbReference type="Pfam" id="PF01943">
    <property type="entry name" value="Polysacc_synt"/>
    <property type="match status" value="1"/>
</dbReference>
<feature type="transmembrane region" description="Helical" evidence="5">
    <location>
        <begin position="357"/>
        <end position="376"/>
    </location>
</feature>
<feature type="transmembrane region" description="Helical" evidence="5">
    <location>
        <begin position="82"/>
        <end position="105"/>
    </location>
</feature>
<feature type="transmembrane region" description="Helical" evidence="5">
    <location>
        <begin position="111"/>
        <end position="131"/>
    </location>
</feature>
<feature type="transmembrane region" description="Helical" evidence="5">
    <location>
        <begin position="42"/>
        <end position="62"/>
    </location>
</feature>
<dbReference type="InterPro" id="IPR002797">
    <property type="entry name" value="Polysacc_synth"/>
</dbReference>
<evidence type="ECO:0000313" key="6">
    <source>
        <dbReference type="EMBL" id="BDR56360.1"/>
    </source>
</evidence>
<feature type="transmembrane region" description="Helical" evidence="5">
    <location>
        <begin position="322"/>
        <end position="345"/>
    </location>
</feature>
<gene>
    <name evidence="6" type="primary">epsU</name>
    <name evidence="6" type="ORF">KIMC2_09220</name>
</gene>
<name>A0AAU9D243_9LACO</name>
<proteinExistence type="predicted"/>
<dbReference type="KEGG" id="xak:KIMC2_09220"/>
<reference evidence="6 7" key="1">
    <citation type="journal article" date="2023" name="Microbiol. Spectr.">
        <title>Symbiosis of Carpenter Bees with Uncharacterized Lactic Acid Bacteria Showing NAD Auxotrophy.</title>
        <authorList>
            <person name="Kawasaki S."/>
            <person name="Ozawa K."/>
            <person name="Mori T."/>
            <person name="Yamamoto A."/>
            <person name="Ito M."/>
            <person name="Ohkuma M."/>
            <person name="Sakamoto M."/>
            <person name="Matsutani M."/>
        </authorList>
    </citation>
    <scope>NUCLEOTIDE SEQUENCE [LARGE SCALE GENOMIC DNA]</scope>
    <source>
        <strain evidence="6 7">KimC2</strain>
    </source>
</reference>
<keyword evidence="3 5" id="KW-1133">Transmembrane helix</keyword>
<dbReference type="InterPro" id="IPR052556">
    <property type="entry name" value="PolySynth_Transporter"/>
</dbReference>
<keyword evidence="2 5" id="KW-0812">Transmembrane</keyword>
<comment type="subcellular location">
    <subcellularLocation>
        <location evidence="1">Membrane</location>
        <topology evidence="1">Multi-pass membrane protein</topology>
    </subcellularLocation>
</comment>
<dbReference type="AlphaFoldDB" id="A0AAU9D243"/>
<dbReference type="Proteomes" id="UP001321804">
    <property type="component" value="Chromosome"/>
</dbReference>
<feature type="transmembrane region" description="Helical" evidence="5">
    <location>
        <begin position="243"/>
        <end position="266"/>
    </location>
</feature>
<evidence type="ECO:0000313" key="7">
    <source>
        <dbReference type="Proteomes" id="UP001321804"/>
    </source>
</evidence>
<evidence type="ECO:0000256" key="1">
    <source>
        <dbReference type="ARBA" id="ARBA00004141"/>
    </source>
</evidence>
<feature type="transmembrane region" description="Helical" evidence="5">
    <location>
        <begin position="163"/>
        <end position="182"/>
    </location>
</feature>
<evidence type="ECO:0000256" key="5">
    <source>
        <dbReference type="SAM" id="Phobius"/>
    </source>
</evidence>
<evidence type="ECO:0000256" key="4">
    <source>
        <dbReference type="ARBA" id="ARBA00023136"/>
    </source>
</evidence>
<dbReference type="EMBL" id="AP026801">
    <property type="protein sequence ID" value="BDR56360.1"/>
    <property type="molecule type" value="Genomic_DNA"/>
</dbReference>
<dbReference type="RefSeq" id="WP_317698279.1">
    <property type="nucleotide sequence ID" value="NZ_AP026801.1"/>
</dbReference>
<sequence>MKKLVQNLIYNGLYQAIYVVLPFITLPYVQRVFTNKQIGINSYVNSIPLFLSVLIGMGMIQIGPKIIASSDKADYYDEVTKLWGIQFFVGITTLIVYTIFVFLFLDFKVYFLFEIPYLIGYIFDLSWYFWGTGEAKEVIIRNTLIKVVITISIFVFIHSSKDLWIYILINSVTYLANLIFFARMQKDLGKRIRLKDLSFKNKYLKSAIIVVIPLLATKVYTSFDQTLVKFLSNAVQLSYYSQVQVLITAVYTVIASTSSILMPKLAELEAKQSKDQMLKLLKKSLQYTLILSLFCAAGLMVNAHDFMLWYSGPRYYDSINNLFFASMIVVFIPVGGVFSNQYLLAEGKYVRYSVPTLLAAGISLISNFIVLGIFHWGADGATFTICLCEGLVFALFIWLCRKDLDLHYLFKGSWKSLLIFLIVLGTGYFLPLHFSLFINLVIRTVFITVLAVILSIIFKLEIVDDLKKVFVRHTS</sequence>
<feature type="transmembrane region" description="Helical" evidence="5">
    <location>
        <begin position="412"/>
        <end position="430"/>
    </location>
</feature>
<feature type="transmembrane region" description="Helical" evidence="5">
    <location>
        <begin position="12"/>
        <end position="30"/>
    </location>
</feature>
<protein>
    <submittedName>
        <fullName evidence="6">Capsular polysaccharide biosynthesis protein</fullName>
    </submittedName>
</protein>
<feature type="transmembrane region" description="Helical" evidence="5">
    <location>
        <begin position="436"/>
        <end position="458"/>
    </location>
</feature>